<reference evidence="2" key="1">
    <citation type="journal article" date="2023" name="Mol. Biol. Evol.">
        <title>Third-Generation Sequencing Reveals the Adaptive Role of the Epigenome in Three Deep-Sea Polychaetes.</title>
        <authorList>
            <person name="Perez M."/>
            <person name="Aroh O."/>
            <person name="Sun Y."/>
            <person name="Lan Y."/>
            <person name="Juniper S.K."/>
            <person name="Young C.R."/>
            <person name="Angers B."/>
            <person name="Qian P.Y."/>
        </authorList>
    </citation>
    <scope>NUCLEOTIDE SEQUENCE</scope>
    <source>
        <strain evidence="2">R07B-5</strain>
    </source>
</reference>
<dbReference type="Proteomes" id="UP001209878">
    <property type="component" value="Unassembled WGS sequence"/>
</dbReference>
<dbReference type="PANTHER" id="PTHR46108:SF4">
    <property type="entry name" value="BLUE CHEESE"/>
    <property type="match status" value="1"/>
</dbReference>
<keyword evidence="3" id="KW-1185">Reference proteome</keyword>
<dbReference type="PANTHER" id="PTHR46108">
    <property type="entry name" value="BLUE CHEESE"/>
    <property type="match status" value="1"/>
</dbReference>
<protein>
    <submittedName>
        <fullName evidence="2">Uncharacterized protein</fullName>
    </submittedName>
</protein>
<evidence type="ECO:0000313" key="3">
    <source>
        <dbReference type="Proteomes" id="UP001209878"/>
    </source>
</evidence>
<evidence type="ECO:0000313" key="2">
    <source>
        <dbReference type="EMBL" id="KAK2176854.1"/>
    </source>
</evidence>
<accession>A0AAD9KSI0</accession>
<name>A0AAD9KSI0_RIDPI</name>
<evidence type="ECO:0000256" key="1">
    <source>
        <dbReference type="ARBA" id="ARBA00022574"/>
    </source>
</evidence>
<gene>
    <name evidence="2" type="ORF">NP493_625g00028</name>
</gene>
<comment type="caution">
    <text evidence="2">The sequence shown here is derived from an EMBL/GenBank/DDBJ whole genome shotgun (WGS) entry which is preliminary data.</text>
</comment>
<organism evidence="2 3">
    <name type="scientific">Ridgeia piscesae</name>
    <name type="common">Tubeworm</name>
    <dbReference type="NCBI Taxonomy" id="27915"/>
    <lineage>
        <taxon>Eukaryota</taxon>
        <taxon>Metazoa</taxon>
        <taxon>Spiralia</taxon>
        <taxon>Lophotrochozoa</taxon>
        <taxon>Annelida</taxon>
        <taxon>Polychaeta</taxon>
        <taxon>Sedentaria</taxon>
        <taxon>Canalipalpata</taxon>
        <taxon>Sabellida</taxon>
        <taxon>Siboglinidae</taxon>
        <taxon>Ridgeia</taxon>
    </lineage>
</organism>
<dbReference type="InterPro" id="IPR051944">
    <property type="entry name" value="BEACH_domain_protein"/>
</dbReference>
<sequence length="133" mass="15312">MNLMRKIVGHTRGGGEMMQPPQDATLGLRHLCKMFEEFRHSPSGVSQKQLEDKLYNMLPLFCKVFGAAPSSDMIEKFGDILHFCSHVSRLMVSEIRRRASNQSTGEALVRLRYTHFVYKPDHPCFRQALFILI</sequence>
<dbReference type="AlphaFoldDB" id="A0AAD9KSI0"/>
<keyword evidence="1" id="KW-0853">WD repeat</keyword>
<dbReference type="EMBL" id="JAODUO010000634">
    <property type="protein sequence ID" value="KAK2176854.1"/>
    <property type="molecule type" value="Genomic_DNA"/>
</dbReference>
<proteinExistence type="predicted"/>